<evidence type="ECO:0000256" key="1">
    <source>
        <dbReference type="SAM" id="MobiDB-lite"/>
    </source>
</evidence>
<reference evidence="2 3" key="1">
    <citation type="journal article" date="2015" name="Sci. Rep.">
        <title>Chromosome-level genome map provides insights into diverse defense mechanisms in the medicinal fungus Ganoderma sinense.</title>
        <authorList>
            <person name="Zhu Y."/>
            <person name="Xu J."/>
            <person name="Sun C."/>
            <person name="Zhou S."/>
            <person name="Xu H."/>
            <person name="Nelson D.R."/>
            <person name="Qian J."/>
            <person name="Song J."/>
            <person name="Luo H."/>
            <person name="Xiang L."/>
            <person name="Li Y."/>
            <person name="Xu Z."/>
            <person name="Ji A."/>
            <person name="Wang L."/>
            <person name="Lu S."/>
            <person name="Hayward A."/>
            <person name="Sun W."/>
            <person name="Li X."/>
            <person name="Schwartz D.C."/>
            <person name="Wang Y."/>
            <person name="Chen S."/>
        </authorList>
    </citation>
    <scope>NUCLEOTIDE SEQUENCE [LARGE SCALE GENOMIC DNA]</scope>
    <source>
        <strain evidence="2 3">ZZ0214-1</strain>
    </source>
</reference>
<accession>A0A2G8RWE2</accession>
<gene>
    <name evidence="2" type="ORF">GSI_11397</name>
</gene>
<evidence type="ECO:0000313" key="3">
    <source>
        <dbReference type="Proteomes" id="UP000230002"/>
    </source>
</evidence>
<keyword evidence="3" id="KW-1185">Reference proteome</keyword>
<organism evidence="2 3">
    <name type="scientific">Ganoderma sinense ZZ0214-1</name>
    <dbReference type="NCBI Taxonomy" id="1077348"/>
    <lineage>
        <taxon>Eukaryota</taxon>
        <taxon>Fungi</taxon>
        <taxon>Dikarya</taxon>
        <taxon>Basidiomycota</taxon>
        <taxon>Agaricomycotina</taxon>
        <taxon>Agaricomycetes</taxon>
        <taxon>Polyporales</taxon>
        <taxon>Polyporaceae</taxon>
        <taxon>Ganoderma</taxon>
    </lineage>
</organism>
<dbReference type="EMBL" id="AYKW01000045">
    <property type="protein sequence ID" value="PIL25648.1"/>
    <property type="molecule type" value="Genomic_DNA"/>
</dbReference>
<feature type="region of interest" description="Disordered" evidence="1">
    <location>
        <begin position="1"/>
        <end position="105"/>
    </location>
</feature>
<sequence length="105" mass="11261">MSEAPEKPDRIPDREEPQQTSEARREQGPDGGTAAGPRPTKSVNARRVLSARLAHEDTSEAGMKPLPENTRSEQGQTAKIGRRWVGPCVARGGDEGTAESASEPE</sequence>
<evidence type="ECO:0000313" key="2">
    <source>
        <dbReference type="EMBL" id="PIL25648.1"/>
    </source>
</evidence>
<protein>
    <submittedName>
        <fullName evidence="2">Uncharacterized protein</fullName>
    </submittedName>
</protein>
<dbReference type="Proteomes" id="UP000230002">
    <property type="component" value="Unassembled WGS sequence"/>
</dbReference>
<feature type="compositionally biased region" description="Basic and acidic residues" evidence="1">
    <location>
        <begin position="1"/>
        <end position="28"/>
    </location>
</feature>
<comment type="caution">
    <text evidence="2">The sequence shown here is derived from an EMBL/GenBank/DDBJ whole genome shotgun (WGS) entry which is preliminary data.</text>
</comment>
<name>A0A2G8RWE2_9APHY</name>
<proteinExistence type="predicted"/>
<dbReference type="AlphaFoldDB" id="A0A2G8RWE2"/>